<dbReference type="InterPro" id="IPR051682">
    <property type="entry name" value="Mito_Persulfide_Diox"/>
</dbReference>
<name>A0A3M7IIJ2_HORWE</name>
<evidence type="ECO:0000313" key="3">
    <source>
        <dbReference type="Proteomes" id="UP000281677"/>
    </source>
</evidence>
<dbReference type="GO" id="GO:0050313">
    <property type="term" value="F:sulfur dioxygenase activity"/>
    <property type="evidence" value="ECO:0007669"/>
    <property type="project" value="TreeGrafter"/>
</dbReference>
<dbReference type="GO" id="GO:0070813">
    <property type="term" value="P:hydrogen sulfide metabolic process"/>
    <property type="evidence" value="ECO:0007669"/>
    <property type="project" value="TreeGrafter"/>
</dbReference>
<feature type="compositionally biased region" description="Basic and acidic residues" evidence="1">
    <location>
        <begin position="35"/>
        <end position="51"/>
    </location>
</feature>
<feature type="region of interest" description="Disordered" evidence="1">
    <location>
        <begin position="1"/>
        <end position="73"/>
    </location>
</feature>
<dbReference type="AlphaFoldDB" id="A0A3M7IIJ2"/>
<organism evidence="2 3">
    <name type="scientific">Hortaea werneckii</name>
    <name type="common">Black yeast</name>
    <name type="synonym">Cladosporium werneckii</name>
    <dbReference type="NCBI Taxonomy" id="91943"/>
    <lineage>
        <taxon>Eukaryota</taxon>
        <taxon>Fungi</taxon>
        <taxon>Dikarya</taxon>
        <taxon>Ascomycota</taxon>
        <taxon>Pezizomycotina</taxon>
        <taxon>Dothideomycetes</taxon>
        <taxon>Dothideomycetidae</taxon>
        <taxon>Mycosphaerellales</taxon>
        <taxon>Teratosphaeriaceae</taxon>
        <taxon>Hortaea</taxon>
    </lineage>
</organism>
<protein>
    <recommendedName>
        <fullName evidence="4">Metallo-beta-lactamase domain-containing protein</fullName>
    </recommendedName>
</protein>
<evidence type="ECO:0008006" key="4">
    <source>
        <dbReference type="Google" id="ProtNLM"/>
    </source>
</evidence>
<evidence type="ECO:0000313" key="2">
    <source>
        <dbReference type="EMBL" id="RMZ25329.1"/>
    </source>
</evidence>
<dbReference type="Gene3D" id="3.60.15.10">
    <property type="entry name" value="Ribonuclease Z/Hydroxyacylglutathione hydrolase-like"/>
    <property type="match status" value="1"/>
</dbReference>
<dbReference type="OrthoDB" id="449487at2759"/>
<dbReference type="GO" id="GO:0006749">
    <property type="term" value="P:glutathione metabolic process"/>
    <property type="evidence" value="ECO:0007669"/>
    <property type="project" value="TreeGrafter"/>
</dbReference>
<dbReference type="Proteomes" id="UP000281677">
    <property type="component" value="Unassembled WGS sequence"/>
</dbReference>
<dbReference type="PANTHER" id="PTHR43084:SF1">
    <property type="entry name" value="PERSULFIDE DIOXYGENASE ETHE1, MITOCHONDRIAL"/>
    <property type="match status" value="1"/>
</dbReference>
<evidence type="ECO:0000256" key="1">
    <source>
        <dbReference type="SAM" id="MobiDB-lite"/>
    </source>
</evidence>
<sequence length="365" mass="39984">MANDGESQRKRLSIQSLSSAMRKRTQRIRSQTAPKDTRISPHSGPGERIEAETCDEGQSLSAINEPESSRPVSPTNAVVHAFHEKPSGATSYLVADKVTGRAVVIDPFLDSSSPGISSTVADNILTAVKENQYSVTRILETQAPTKGRSAVWYLRSQLQQYQGEAPHTCAGKSFAGIQRMFERKYAGSQKLQVSGNIQPDFKDAQTFEVGSLEVQVLALPARDTEHMAFVIDFNVFIGDTLLVASPNKIMGIEGTEVVDRSFSSVRKMLRLPSATRVYCSQQTQPSCLGKEWVSVRLALDKRLILRFAASVDFSMRLAMGARVNETAYTVHSECGSRKVMDSGSFCILPPYAGTLSLRLVTVETV</sequence>
<dbReference type="EMBL" id="QWIT01000361">
    <property type="protein sequence ID" value="RMZ25329.1"/>
    <property type="molecule type" value="Genomic_DNA"/>
</dbReference>
<dbReference type="PANTHER" id="PTHR43084">
    <property type="entry name" value="PERSULFIDE DIOXYGENASE ETHE1"/>
    <property type="match status" value="1"/>
</dbReference>
<proteinExistence type="predicted"/>
<comment type="caution">
    <text evidence="2">The sequence shown here is derived from an EMBL/GenBank/DDBJ whole genome shotgun (WGS) entry which is preliminary data.</text>
</comment>
<dbReference type="SUPFAM" id="SSF56281">
    <property type="entry name" value="Metallo-hydrolase/oxidoreductase"/>
    <property type="match status" value="1"/>
</dbReference>
<dbReference type="InterPro" id="IPR036866">
    <property type="entry name" value="RibonucZ/Hydroxyglut_hydro"/>
</dbReference>
<reference evidence="2 3" key="1">
    <citation type="journal article" date="2018" name="BMC Genomics">
        <title>Genomic evidence for intraspecific hybridization in a clonal and extremely halotolerant yeast.</title>
        <authorList>
            <person name="Gostincar C."/>
            <person name="Stajich J.E."/>
            <person name="Zupancic J."/>
            <person name="Zalar P."/>
            <person name="Gunde-Cimerman N."/>
        </authorList>
    </citation>
    <scope>NUCLEOTIDE SEQUENCE [LARGE SCALE GENOMIC DNA]</scope>
    <source>
        <strain evidence="2 3">EXF-120</strain>
    </source>
</reference>
<accession>A0A3M7IIJ2</accession>
<dbReference type="VEuPathDB" id="FungiDB:BTJ68_13798"/>
<gene>
    <name evidence="2" type="ORF">D0859_10618</name>
</gene>